<dbReference type="InterPro" id="IPR026113">
    <property type="entry name" value="METTL2/6/8-like"/>
</dbReference>
<keyword evidence="3" id="KW-0808">Transferase</keyword>
<comment type="similarity">
    <text evidence="1">Belongs to the methyltransferase superfamily. METL family.</text>
</comment>
<dbReference type="Pfam" id="PF08242">
    <property type="entry name" value="Methyltransf_12"/>
    <property type="match status" value="1"/>
</dbReference>
<dbReference type="PANTHER" id="PTHR22809:SF5">
    <property type="entry name" value="TRNA N(3)-METHYLCYTIDINE METHYLTRANSFERASE METTL6"/>
    <property type="match status" value="1"/>
</dbReference>
<dbReference type="GO" id="GO:0032259">
    <property type="term" value="P:methylation"/>
    <property type="evidence" value="ECO:0007669"/>
    <property type="project" value="UniProtKB-KW"/>
</dbReference>
<dbReference type="GO" id="GO:0008173">
    <property type="term" value="F:RNA methyltransferase activity"/>
    <property type="evidence" value="ECO:0007669"/>
    <property type="project" value="UniProtKB-ARBA"/>
</dbReference>
<dbReference type="InterPro" id="IPR029063">
    <property type="entry name" value="SAM-dependent_MTases_sf"/>
</dbReference>
<dbReference type="GO" id="GO:0008757">
    <property type="term" value="F:S-adenosylmethionine-dependent methyltransferase activity"/>
    <property type="evidence" value="ECO:0007669"/>
    <property type="project" value="UniProtKB-ARBA"/>
</dbReference>
<dbReference type="SUPFAM" id="SSF53335">
    <property type="entry name" value="S-adenosyl-L-methionine-dependent methyltransferases"/>
    <property type="match status" value="2"/>
</dbReference>
<dbReference type="InterPro" id="IPR019410">
    <property type="entry name" value="Methyltransf_16"/>
</dbReference>
<organism evidence="5">
    <name type="scientific">Picea sitchensis</name>
    <name type="common">Sitka spruce</name>
    <name type="synonym">Pinus sitchensis</name>
    <dbReference type="NCBI Taxonomy" id="3332"/>
    <lineage>
        <taxon>Eukaryota</taxon>
        <taxon>Viridiplantae</taxon>
        <taxon>Streptophyta</taxon>
        <taxon>Embryophyta</taxon>
        <taxon>Tracheophyta</taxon>
        <taxon>Spermatophyta</taxon>
        <taxon>Pinopsida</taxon>
        <taxon>Pinidae</taxon>
        <taxon>Conifers I</taxon>
        <taxon>Pinales</taxon>
        <taxon>Pinaceae</taxon>
        <taxon>Picea</taxon>
    </lineage>
</organism>
<dbReference type="PANTHER" id="PTHR22809">
    <property type="entry name" value="METHYLTRANSFERASE-RELATED"/>
    <property type="match status" value="1"/>
</dbReference>
<evidence type="ECO:0000256" key="1">
    <source>
        <dbReference type="ARBA" id="ARBA00009725"/>
    </source>
</evidence>
<dbReference type="Pfam" id="PF10294">
    <property type="entry name" value="Methyltransf_16"/>
    <property type="match status" value="1"/>
</dbReference>
<proteinExistence type="evidence at transcript level"/>
<dbReference type="EMBL" id="EF086202">
    <property type="protein sequence ID" value="ABK25486.1"/>
    <property type="molecule type" value="mRNA"/>
</dbReference>
<dbReference type="AlphaFoldDB" id="A9NXX5"/>
<evidence type="ECO:0000259" key="4">
    <source>
        <dbReference type="Pfam" id="PF08242"/>
    </source>
</evidence>
<dbReference type="Gene3D" id="3.40.50.150">
    <property type="entry name" value="Vaccinia Virus protein VP39"/>
    <property type="match status" value="2"/>
</dbReference>
<keyword evidence="2" id="KW-0489">Methyltransferase</keyword>
<reference evidence="5" key="1">
    <citation type="journal article" date="2008" name="BMC Genomics">
        <title>A conifer genomics resource of 200,000 spruce (Picea spp.) ESTs and 6,464 high-quality, sequence-finished full-length cDNAs for Sitka spruce (Picea sitchensis).</title>
        <authorList>
            <person name="Ralph S.G."/>
            <person name="Chun H.J."/>
            <person name="Kolosova N."/>
            <person name="Cooper D."/>
            <person name="Oddy C."/>
            <person name="Ritland C.E."/>
            <person name="Kirkpatrick R."/>
            <person name="Moore R."/>
            <person name="Barber S."/>
            <person name="Holt R.A."/>
            <person name="Jones S.J."/>
            <person name="Marra M.A."/>
            <person name="Douglas C.J."/>
            <person name="Ritland K."/>
            <person name="Bohlmann J."/>
        </authorList>
    </citation>
    <scope>NUCLEOTIDE SEQUENCE</scope>
    <source>
        <tissue evidence="5">Green portion of the leader tissue</tissue>
    </source>
</reference>
<protein>
    <recommendedName>
        <fullName evidence="4">Methyltransferase type 12 domain-containing protein</fullName>
    </recommendedName>
</protein>
<name>A9NXX5_PICSI</name>
<dbReference type="OMA" id="LVMDRRW"/>
<sequence>MKNSTCRLQNFLYAPHLNSTCNRGFCDIWLKRAMASSESENGCEQKPKIQIYSTPTDVISTFWKDKYERDAKKYWDIFYKRHENRFFKDRHYLDKEWGRYFSVHDGDQPDSSDGSTAGAISRKVVVLEVGCGAGNAIFPLLLTFPNVFMYACDFSSRAINLVKAHKDYKEDRVHAFVCDVTVDDLTAEIPPASVDIVTLIFVLSAVSPEKMSQALQNIRHVLKPNGHVLLRDYAIGDLAQERFTSKEQKISDNFYVRGDGTRAFYFSEEALTSLFTRNGFTSEKVGVHYKRVENRSRGLVMDRRWIQGEFCFNVDITPLHLDVQKNKEENRRYEVPFCDDYEQTGLCKPLEESNYGVEVDLSESIGVILGDVPAANEVIDILIGDQTFTLKCLSKEYQHTCKTTGFVLWESALMLAPLLASNLDIVAGKTVLELGCGSAGICSMVAAKVSDLVVATDGDPAVLNLLNENIKSNAEHLTSSKLVCERLEWGNSEHVNTIRSLNTHGFDVIIGTDVMYVADAIIPLFETAKALISTVEIGKKKTALILCHIIRQVDEGYILSAASQCGFHLEDKWPSDTDGSAHKSFIGSWFSNDIHKLQFLQSALRIMYFQA</sequence>
<feature type="domain" description="Methyltransferase type 12" evidence="4">
    <location>
        <begin position="127"/>
        <end position="228"/>
    </location>
</feature>
<dbReference type="InterPro" id="IPR013217">
    <property type="entry name" value="Methyltransf_12"/>
</dbReference>
<evidence type="ECO:0000256" key="3">
    <source>
        <dbReference type="ARBA" id="ARBA00022679"/>
    </source>
</evidence>
<evidence type="ECO:0000256" key="2">
    <source>
        <dbReference type="ARBA" id="ARBA00022603"/>
    </source>
</evidence>
<evidence type="ECO:0000313" key="5">
    <source>
        <dbReference type="EMBL" id="ABK25486.1"/>
    </source>
</evidence>
<dbReference type="CDD" id="cd02440">
    <property type="entry name" value="AdoMet_MTases"/>
    <property type="match status" value="2"/>
</dbReference>
<accession>A9NXX5</accession>